<evidence type="ECO:0000256" key="12">
    <source>
        <dbReference type="ARBA" id="ARBA00023065"/>
    </source>
</evidence>
<evidence type="ECO:0000256" key="7">
    <source>
        <dbReference type="ARBA" id="ARBA00022792"/>
    </source>
</evidence>
<dbReference type="GeneID" id="102185895"/>
<evidence type="ECO:0000256" key="11">
    <source>
        <dbReference type="ARBA" id="ARBA00022989"/>
    </source>
</evidence>
<dbReference type="CDD" id="cd18574">
    <property type="entry name" value="ABC_6TM_ABCB8_like"/>
    <property type="match status" value="1"/>
</dbReference>
<organism evidence="21 22">
    <name type="scientific">Capra hircus</name>
    <name type="common">Goat</name>
    <dbReference type="NCBI Taxonomy" id="9925"/>
    <lineage>
        <taxon>Eukaryota</taxon>
        <taxon>Metazoa</taxon>
        <taxon>Chordata</taxon>
        <taxon>Craniata</taxon>
        <taxon>Vertebrata</taxon>
        <taxon>Euteleostomi</taxon>
        <taxon>Mammalia</taxon>
        <taxon>Eutheria</taxon>
        <taxon>Laurasiatheria</taxon>
        <taxon>Artiodactyla</taxon>
        <taxon>Ruminantia</taxon>
        <taxon>Pecora</taxon>
        <taxon>Bovidae</taxon>
        <taxon>Caprinae</taxon>
        <taxon>Capra</taxon>
    </lineage>
</organism>
<dbReference type="KEGG" id="chx:102185895"/>
<feature type="domain" description="ABC transporter" evidence="19">
    <location>
        <begin position="455"/>
        <end position="692"/>
    </location>
</feature>
<keyword evidence="4" id="KW-0633">Potassium transport</keyword>
<reference evidence="21 22" key="1">
    <citation type="submission" date="2016-04" db="EMBL/GenBank/DDBJ databases">
        <title>Polished mammalian reference genomes with single-molecule sequencing and chromosome conformation capture applied to the Capra hircus genome.</title>
        <authorList>
            <person name="Bickhart D.M."/>
            <person name="Koren S."/>
            <person name="Rosen B."/>
            <person name="Hastie A."/>
            <person name="Liachko I."/>
            <person name="Sullivan S.T."/>
            <person name="Burton J."/>
            <person name="Sayre B.L."/>
            <person name="Huson H.J."/>
            <person name="Lee J."/>
            <person name="Lam E."/>
            <person name="Kelley C.M."/>
            <person name="Hutchison J.L."/>
            <person name="Zhou Y."/>
            <person name="Sun J."/>
            <person name="Crisa A."/>
            <person name="Schwartz J.C."/>
            <person name="Hammond J.A."/>
            <person name="Schroeder S.G."/>
            <person name="Liu G.E."/>
            <person name="Dunham M."/>
            <person name="Shendure J."/>
            <person name="Sonstegard T.S."/>
            <person name="Phillippy A.M."/>
            <person name="Van Tassell C.P."/>
            <person name="Smith T.P."/>
        </authorList>
    </citation>
    <scope>NUCLEOTIDE SEQUENCE [LARGE SCALE GENOMIC DNA]</scope>
</reference>
<dbReference type="CDD" id="cd03249">
    <property type="entry name" value="ABC_MTABC3_MDL1_MDL2"/>
    <property type="match status" value="1"/>
</dbReference>
<keyword evidence="8" id="KW-0067">ATP-binding</keyword>
<evidence type="ECO:0000256" key="16">
    <source>
        <dbReference type="ARBA" id="ARBA00041416"/>
    </source>
</evidence>
<evidence type="ECO:0000256" key="2">
    <source>
        <dbReference type="ARBA" id="ARBA00007577"/>
    </source>
</evidence>
<evidence type="ECO:0000259" key="20">
    <source>
        <dbReference type="PROSITE" id="PS50929"/>
    </source>
</evidence>
<evidence type="ECO:0000256" key="13">
    <source>
        <dbReference type="ARBA" id="ARBA00023128"/>
    </source>
</evidence>
<feature type="transmembrane region" description="Helical" evidence="18">
    <location>
        <begin position="128"/>
        <end position="148"/>
    </location>
</feature>
<keyword evidence="7" id="KW-0999">Mitochondrion inner membrane</keyword>
<dbReference type="PROSITE" id="PS50893">
    <property type="entry name" value="ABC_TRANSPORTER_2"/>
    <property type="match status" value="1"/>
</dbReference>
<dbReference type="Gene3D" id="1.20.1560.10">
    <property type="entry name" value="ABC transporter type 1, transmembrane domain"/>
    <property type="match status" value="1"/>
</dbReference>
<evidence type="ECO:0000259" key="19">
    <source>
        <dbReference type="PROSITE" id="PS50893"/>
    </source>
</evidence>
<evidence type="ECO:0000256" key="4">
    <source>
        <dbReference type="ARBA" id="ARBA00022538"/>
    </source>
</evidence>
<feature type="transmembrane region" description="Helical" evidence="18">
    <location>
        <begin position="182"/>
        <end position="202"/>
    </location>
</feature>
<dbReference type="GO" id="GO:0015421">
    <property type="term" value="F:ABC-type oligopeptide transporter activity"/>
    <property type="evidence" value="ECO:0007669"/>
    <property type="project" value="TreeGrafter"/>
</dbReference>
<accession>A0A452FTM6</accession>
<dbReference type="GO" id="GO:0005524">
    <property type="term" value="F:ATP binding"/>
    <property type="evidence" value="ECO:0007669"/>
    <property type="project" value="UniProtKB-KW"/>
</dbReference>
<evidence type="ECO:0000256" key="5">
    <source>
        <dbReference type="ARBA" id="ARBA00022692"/>
    </source>
</evidence>
<keyword evidence="11 18" id="KW-1133">Transmembrane helix</keyword>
<dbReference type="RefSeq" id="XP_017902220.1">
    <property type="nucleotide sequence ID" value="XM_018046731.1"/>
</dbReference>
<dbReference type="InterPro" id="IPR017871">
    <property type="entry name" value="ABC_transporter-like_CS"/>
</dbReference>
<evidence type="ECO:0000256" key="1">
    <source>
        <dbReference type="ARBA" id="ARBA00004448"/>
    </source>
</evidence>
<dbReference type="PROSITE" id="PS50929">
    <property type="entry name" value="ABC_TM1F"/>
    <property type="match status" value="1"/>
</dbReference>
<dbReference type="AlphaFoldDB" id="A0A452FTM6"/>
<protein>
    <recommendedName>
        <fullName evidence="15">Mitochondrial potassium channel ATP-binding subunit</fullName>
    </recommendedName>
    <alternativeName>
        <fullName evidence="17">ATP-binding cassette sub-family B member 8, mitochondrial</fullName>
    </alternativeName>
    <alternativeName>
        <fullName evidence="16">Mitochondrial sulfonylurea-receptor</fullName>
    </alternativeName>
</protein>
<feature type="domain" description="ABC transmembrane type-1" evidence="20">
    <location>
        <begin position="133"/>
        <end position="420"/>
    </location>
</feature>
<dbReference type="InterPro" id="IPR039421">
    <property type="entry name" value="Type_1_exporter"/>
</dbReference>
<evidence type="ECO:0000256" key="17">
    <source>
        <dbReference type="ARBA" id="ARBA00042968"/>
    </source>
</evidence>
<proteinExistence type="inferred from homology"/>
<keyword evidence="13" id="KW-0496">Mitochondrion</keyword>
<name>A0A452FTM6_CAPHI</name>
<keyword evidence="5 18" id="KW-0812">Transmembrane</keyword>
<evidence type="ECO:0000256" key="3">
    <source>
        <dbReference type="ARBA" id="ARBA00022448"/>
    </source>
</evidence>
<dbReference type="OrthoDB" id="6500128at2759"/>
<dbReference type="InterPro" id="IPR003593">
    <property type="entry name" value="AAA+_ATPase"/>
</dbReference>
<dbReference type="InterPro" id="IPR011527">
    <property type="entry name" value="ABC1_TM_dom"/>
</dbReference>
<dbReference type="GO" id="GO:0005654">
    <property type="term" value="C:nucleoplasm"/>
    <property type="evidence" value="ECO:0007669"/>
    <property type="project" value="Ensembl"/>
</dbReference>
<keyword evidence="12" id="KW-0406">Ion transport</keyword>
<dbReference type="InterPro" id="IPR027417">
    <property type="entry name" value="P-loop_NTPase"/>
</dbReference>
<dbReference type="EMBL" id="LWLT01000003">
    <property type="status" value="NOT_ANNOTATED_CDS"/>
    <property type="molecule type" value="Genomic_DNA"/>
</dbReference>
<comment type="similarity">
    <text evidence="2">Belongs to the ABC transporter superfamily. ABCB family. Multidrug resistance exporter (TC 3.A.1.201) subfamily.</text>
</comment>
<evidence type="ECO:0000256" key="8">
    <source>
        <dbReference type="ARBA" id="ARBA00022840"/>
    </source>
</evidence>
<dbReference type="PANTHER" id="PTHR43394:SF17">
    <property type="entry name" value="MITOCHONDRIAL POTASSIUM CHANNEL ATP-BINDING SUBUNIT"/>
    <property type="match status" value="1"/>
</dbReference>
<dbReference type="PANTHER" id="PTHR43394">
    <property type="entry name" value="ATP-DEPENDENT PERMEASE MDL1, MITOCHONDRIAL"/>
    <property type="match status" value="1"/>
</dbReference>
<dbReference type="Pfam" id="PF00005">
    <property type="entry name" value="ABC_tran"/>
    <property type="match status" value="1"/>
</dbReference>
<sequence>MLVHLFRVGIRGGPVPGKPLLPLRFQTFSAVRSSDGRPSACLLGAVARLRSQLRARLPQAPPAPIRSPSAWHWVGGILLGPLVLSKCPRLGLVALCEPEEAPPARSRPRVLEPRFNWTLFWQFLRPHLLVLGAAVVLALGAALVNVQIPLLLGQLVEIVAKYTRDHVGSFLKESRSLSTHLLLLYGLQGLLTFGYLVLLSRIGERMAVDLRRALFCNLLRQDIEFFDAKKTGQLVSRLTTDVQEFKSSFKLVISQGLRSCTQVAGCLVSLSMLSTRLTLLLMVATPALMGVGTLMGSALRKLSRQCQEQVARATGVADEALGNVRTVRAFAMEQREEERYGAELEGSRCKAEELGRGIALFQGLSNIAFNCMVLGTLFVGGSLVAGQQLTGGDLMSFLVASQTVQRSMANLSILFGQVVRGLSAGARVFEYMTLSPGIPLSGGCSLPRERLRGSIAFHNVSFSYPCRPGFPVLRDFSLTLPPGKIVALVGQSGGGKTTVASLLERFYDPTAGMVTLDGQDLRTLDPSWLRGQVIGFISQEPVLFGTTIMENIRFGKVDASDEEVYAAAREANAHEFIISFPEGYDTIVGERGATLSGGQKQRLAIARALIKQPAVLILDEATSALDSESERVVQEALDRASAGRTVLVIAHRLSTVRAAHQIVVMAHGRVCEMGTHEELLKKGGLYSELIRRQALDTPPPEAPQVLGHRHSKS</sequence>
<keyword evidence="6" id="KW-0547">Nucleotide-binding</keyword>
<gene>
    <name evidence="21" type="primary">ABCB8</name>
</gene>
<reference evidence="21" key="2">
    <citation type="submission" date="2025-08" db="UniProtKB">
        <authorList>
            <consortium name="Ensembl"/>
        </authorList>
    </citation>
    <scope>IDENTIFICATION</scope>
</reference>
<dbReference type="PROSITE" id="PS00211">
    <property type="entry name" value="ABC_TRANSPORTER_1"/>
    <property type="match status" value="1"/>
</dbReference>
<dbReference type="OMA" id="MTWLGER"/>
<dbReference type="RefSeq" id="XP_017902221.1">
    <property type="nucleotide sequence ID" value="XM_018046732.1"/>
</dbReference>
<keyword evidence="10" id="KW-0630">Potassium</keyword>
<dbReference type="GeneTree" id="ENSGT00940000159126"/>
<evidence type="ECO:0000256" key="18">
    <source>
        <dbReference type="SAM" id="Phobius"/>
    </source>
</evidence>
<dbReference type="GO" id="GO:0006884">
    <property type="term" value="P:cell volume homeostasis"/>
    <property type="evidence" value="ECO:0007669"/>
    <property type="project" value="Ensembl"/>
</dbReference>
<feature type="transmembrane region" description="Helical" evidence="18">
    <location>
        <begin position="277"/>
        <end position="299"/>
    </location>
</feature>
<dbReference type="FunFam" id="3.40.50.300:FF:000403">
    <property type="entry name" value="ATP-binding cassette sub-family B member 8, mitochondrial"/>
    <property type="match status" value="1"/>
</dbReference>
<dbReference type="STRING" id="9925.ENSCHIP00000027579"/>
<dbReference type="Ensembl" id="ENSCHIT00000035447.1">
    <property type="protein sequence ID" value="ENSCHIP00000027579.1"/>
    <property type="gene ID" value="ENSCHIG00000023427.1"/>
</dbReference>
<dbReference type="PIRSF" id="PIRSF002773">
    <property type="entry name" value="ABC_prm/ATPase_B"/>
    <property type="match status" value="1"/>
</dbReference>
<dbReference type="SUPFAM" id="SSF90123">
    <property type="entry name" value="ABC transporter transmembrane region"/>
    <property type="match status" value="1"/>
</dbReference>
<dbReference type="SMART" id="SM00382">
    <property type="entry name" value="AAA"/>
    <property type="match status" value="1"/>
</dbReference>
<evidence type="ECO:0000256" key="14">
    <source>
        <dbReference type="ARBA" id="ARBA00023136"/>
    </source>
</evidence>
<evidence type="ECO:0000256" key="9">
    <source>
        <dbReference type="ARBA" id="ARBA00022946"/>
    </source>
</evidence>
<comment type="subcellular location">
    <subcellularLocation>
        <location evidence="1">Mitochondrion inner membrane</location>
        <topology evidence="1">Multi-pass membrane protein</topology>
    </subcellularLocation>
</comment>
<keyword evidence="22" id="KW-1185">Reference proteome</keyword>
<dbReference type="Gene3D" id="3.40.50.300">
    <property type="entry name" value="P-loop containing nucleotide triphosphate hydrolases"/>
    <property type="match status" value="1"/>
</dbReference>
<keyword evidence="14 18" id="KW-0472">Membrane</keyword>
<dbReference type="GO" id="GO:0062157">
    <property type="term" value="C:mitochondrial ATP-gated potassium channel complex"/>
    <property type="evidence" value="ECO:0007669"/>
    <property type="project" value="Ensembl"/>
</dbReference>
<dbReference type="FunFam" id="1.20.1560.10:FF:000016">
    <property type="entry name" value="ATP-binding cassette sub-family B member 8, mitochondrial"/>
    <property type="match status" value="1"/>
</dbReference>
<reference evidence="21" key="3">
    <citation type="submission" date="2025-09" db="UniProtKB">
        <authorList>
            <consortium name="Ensembl"/>
        </authorList>
    </citation>
    <scope>IDENTIFICATION</scope>
</reference>
<dbReference type="GO" id="GO:0090374">
    <property type="term" value="P:oligopeptide export from mitochondrion"/>
    <property type="evidence" value="ECO:0007669"/>
    <property type="project" value="TreeGrafter"/>
</dbReference>
<dbReference type="GO" id="GO:0005743">
    <property type="term" value="C:mitochondrial inner membrane"/>
    <property type="evidence" value="ECO:0007669"/>
    <property type="project" value="UniProtKB-SubCell"/>
</dbReference>
<dbReference type="CTD" id="11194"/>
<dbReference type="Proteomes" id="UP000291000">
    <property type="component" value="Chromosome 4"/>
</dbReference>
<dbReference type="SUPFAM" id="SSF52540">
    <property type="entry name" value="P-loop containing nucleoside triphosphate hydrolases"/>
    <property type="match status" value="1"/>
</dbReference>
<keyword evidence="3" id="KW-0813">Transport</keyword>
<evidence type="ECO:0000256" key="10">
    <source>
        <dbReference type="ARBA" id="ARBA00022958"/>
    </source>
</evidence>
<dbReference type="InterPro" id="IPR036640">
    <property type="entry name" value="ABC1_TM_sf"/>
</dbReference>
<dbReference type="GO" id="GO:0140141">
    <property type="term" value="P:mitochondrial potassium ion transmembrane transport"/>
    <property type="evidence" value="ECO:0007669"/>
    <property type="project" value="Ensembl"/>
</dbReference>
<dbReference type="InterPro" id="IPR003439">
    <property type="entry name" value="ABC_transporter-like_ATP-bd"/>
</dbReference>
<dbReference type="Pfam" id="PF00664">
    <property type="entry name" value="ABC_membrane"/>
    <property type="match status" value="1"/>
</dbReference>
<evidence type="ECO:0000256" key="6">
    <source>
        <dbReference type="ARBA" id="ARBA00022741"/>
    </source>
</evidence>
<keyword evidence="9" id="KW-0809">Transit peptide</keyword>
<dbReference type="Bgee" id="ENSCHIG00000023427">
    <property type="expression patterns" value="Expressed in rumen and 17 other cell types or tissues"/>
</dbReference>
<evidence type="ECO:0000313" key="22">
    <source>
        <dbReference type="Proteomes" id="UP000291000"/>
    </source>
</evidence>
<evidence type="ECO:0000313" key="21">
    <source>
        <dbReference type="Ensembl" id="ENSCHIP00000027579.1"/>
    </source>
</evidence>
<dbReference type="GO" id="GO:0005730">
    <property type="term" value="C:nucleolus"/>
    <property type="evidence" value="ECO:0007669"/>
    <property type="project" value="Ensembl"/>
</dbReference>
<evidence type="ECO:0000256" key="15">
    <source>
        <dbReference type="ARBA" id="ARBA00040439"/>
    </source>
</evidence>
<dbReference type="GO" id="GO:0016887">
    <property type="term" value="F:ATP hydrolysis activity"/>
    <property type="evidence" value="ECO:0007669"/>
    <property type="project" value="InterPro"/>
</dbReference>